<feature type="compositionally biased region" description="Polar residues" evidence="1">
    <location>
        <begin position="136"/>
        <end position="164"/>
    </location>
</feature>
<feature type="compositionally biased region" description="Low complexity" evidence="1">
    <location>
        <begin position="214"/>
        <end position="238"/>
    </location>
</feature>
<proteinExistence type="predicted"/>
<feature type="region of interest" description="Disordered" evidence="1">
    <location>
        <begin position="506"/>
        <end position="534"/>
    </location>
</feature>
<evidence type="ECO:0000313" key="3">
    <source>
        <dbReference type="Proteomes" id="UP001530293"/>
    </source>
</evidence>
<evidence type="ECO:0000313" key="2">
    <source>
        <dbReference type="EMBL" id="KAL3760929.1"/>
    </source>
</evidence>
<dbReference type="Proteomes" id="UP001530293">
    <property type="component" value="Unassembled WGS sequence"/>
</dbReference>
<accession>A0ABD3MAB2</accession>
<evidence type="ECO:0000256" key="1">
    <source>
        <dbReference type="SAM" id="MobiDB-lite"/>
    </source>
</evidence>
<feature type="region of interest" description="Disordered" evidence="1">
    <location>
        <begin position="1"/>
        <end position="39"/>
    </location>
</feature>
<reference evidence="2 3" key="1">
    <citation type="submission" date="2024-10" db="EMBL/GenBank/DDBJ databases">
        <title>Updated reference genomes for cyclostephanoid diatoms.</title>
        <authorList>
            <person name="Roberts W.R."/>
            <person name="Alverson A.J."/>
        </authorList>
    </citation>
    <scope>NUCLEOTIDE SEQUENCE [LARGE SCALE GENOMIC DNA]</scope>
    <source>
        <strain evidence="2 3">AJA232-27</strain>
    </source>
</reference>
<sequence>MDGGAPDAQDMHVLPSKVDNAPAHDTSSSTKMEENSTVRCSSQPVAATPILPLLDNGISSGEVGAATNNLVVDQPTVTVTDESDSTATTVEGVERSKEGDDVNNVVGDANPAHHTLEHDGDNISTISPVADEKCDTTNAPDDTSSASIKENTATETVVQPHTTAEITPTLLLQEETSSNIANPPPSPTADDHDSSTIMDSIKLTASVVSVSQTTSSSVIVDPESPPTNTTTNESESSSWCNDLSVHQQPHDINAGEQAKETTNDEFTAGGDKNDVLDDDEGDFTVIELVTPNNQSTTPTTTRRFTPIQTTKAATTQLESDGDYNLIPSLAEDTMAPLLPPPASTTTNTTIHPTEYSNTTSPPCLYPQPPLRKKILRHPILTPLTKLPWDKFISAAGACDVLFNCKYSMRQVEDEVREEERKVRGSGDGYHIGYGDGAGGYIDNNGEGAEGEAEAEQGCGNTGREDGYVDVNLGQDCLDYGYDDKEGCEADEFAKLGLDCCSMLDNDDDEEGEGAGHPARLQQEQPPLSNSDEMGGERWEHVPAKIGAVAEGGDRTLAQPSESPFQPHRPNVISDDQKAERSWKNSNPSLDMLLYRTMLNE</sequence>
<organism evidence="2 3">
    <name type="scientific">Discostella pseudostelligera</name>
    <dbReference type="NCBI Taxonomy" id="259834"/>
    <lineage>
        <taxon>Eukaryota</taxon>
        <taxon>Sar</taxon>
        <taxon>Stramenopiles</taxon>
        <taxon>Ochrophyta</taxon>
        <taxon>Bacillariophyta</taxon>
        <taxon>Coscinodiscophyceae</taxon>
        <taxon>Thalassiosirophycidae</taxon>
        <taxon>Stephanodiscales</taxon>
        <taxon>Stephanodiscaceae</taxon>
        <taxon>Discostella</taxon>
    </lineage>
</organism>
<feature type="region of interest" description="Disordered" evidence="1">
    <location>
        <begin position="134"/>
        <end position="164"/>
    </location>
</feature>
<dbReference type="AlphaFoldDB" id="A0ABD3MAB2"/>
<feature type="compositionally biased region" description="Polar residues" evidence="1">
    <location>
        <begin position="80"/>
        <end position="89"/>
    </location>
</feature>
<keyword evidence="3" id="KW-1185">Reference proteome</keyword>
<feature type="region of interest" description="Disordered" evidence="1">
    <location>
        <begin position="257"/>
        <end position="276"/>
    </location>
</feature>
<feature type="region of interest" description="Disordered" evidence="1">
    <location>
        <begin position="546"/>
        <end position="584"/>
    </location>
</feature>
<feature type="region of interest" description="Disordered" evidence="1">
    <location>
        <begin position="214"/>
        <end position="240"/>
    </location>
</feature>
<gene>
    <name evidence="2" type="ORF">ACHAWU_009608</name>
</gene>
<feature type="compositionally biased region" description="Polar residues" evidence="1">
    <location>
        <begin position="521"/>
        <end position="531"/>
    </location>
</feature>
<name>A0ABD3MAB2_9STRA</name>
<feature type="region of interest" description="Disordered" evidence="1">
    <location>
        <begin position="80"/>
        <end position="104"/>
    </location>
</feature>
<comment type="caution">
    <text evidence="2">The sequence shown here is derived from an EMBL/GenBank/DDBJ whole genome shotgun (WGS) entry which is preliminary data.</text>
</comment>
<protein>
    <submittedName>
        <fullName evidence="2">Uncharacterized protein</fullName>
    </submittedName>
</protein>
<dbReference type="EMBL" id="JALLBG020000168">
    <property type="protein sequence ID" value="KAL3760929.1"/>
    <property type="molecule type" value="Genomic_DNA"/>
</dbReference>